<keyword evidence="3" id="KW-1185">Reference proteome</keyword>
<keyword evidence="2" id="KW-0808">Transferase</keyword>
<feature type="domain" description="Methyltransferase type 11" evidence="1">
    <location>
        <begin position="110"/>
        <end position="157"/>
    </location>
</feature>
<dbReference type="InterPro" id="IPR013216">
    <property type="entry name" value="Methyltransf_11"/>
</dbReference>
<keyword evidence="2" id="KW-0489">Methyltransferase</keyword>
<comment type="caution">
    <text evidence="2">The sequence shown here is derived from an EMBL/GenBank/DDBJ whole genome shotgun (WGS) entry which is preliminary data.</text>
</comment>
<dbReference type="Pfam" id="PF08241">
    <property type="entry name" value="Methyltransf_11"/>
    <property type="match status" value="1"/>
</dbReference>
<dbReference type="STRING" id="314285.KT71_01565"/>
<protein>
    <submittedName>
        <fullName evidence="2">Methylase involved in ubiquinone/menaquinone biosynthesis</fullName>
    </submittedName>
</protein>
<sequence>MLESLQTVARWTRSIPYRGSGRVCTVCKATAAAFLPFGTPQREEAQCWRCHSLERHRFMWHYIANEMTSKDRLGQSLLHIAPEACISDRLREAIGAGYVSADLFASNVDVQMDITDIQLPENSFDSIHCSHVLEHVEDDHKAMTELFRVLKPGGTALLAVPISRQETYEDSTIVLPEERLKAFGQRDHVRIYGLDFADRVAAAGFKVTRITPETYLTPLDRKTFGITEHAGDIFLAEKRQETGA</sequence>
<dbReference type="CDD" id="cd02440">
    <property type="entry name" value="AdoMet_MTases"/>
    <property type="match status" value="1"/>
</dbReference>
<dbReference type="eggNOG" id="COG2226">
    <property type="taxonomic scope" value="Bacteria"/>
</dbReference>
<keyword evidence="2" id="KW-0830">Ubiquinone</keyword>
<dbReference type="HOGENOM" id="CLU_071512_0_0_6"/>
<gene>
    <name evidence="2" type="ORF">KT71_01565</name>
</gene>
<dbReference type="GO" id="GO:0008757">
    <property type="term" value="F:S-adenosylmethionine-dependent methyltransferase activity"/>
    <property type="evidence" value="ECO:0007669"/>
    <property type="project" value="InterPro"/>
</dbReference>
<organism evidence="2 3">
    <name type="scientific">Congregibacter litoralis KT71</name>
    <dbReference type="NCBI Taxonomy" id="314285"/>
    <lineage>
        <taxon>Bacteria</taxon>
        <taxon>Pseudomonadati</taxon>
        <taxon>Pseudomonadota</taxon>
        <taxon>Gammaproteobacteria</taxon>
        <taxon>Cellvibrionales</taxon>
        <taxon>Halieaceae</taxon>
        <taxon>Congregibacter</taxon>
    </lineage>
</organism>
<dbReference type="GO" id="GO:0032259">
    <property type="term" value="P:methylation"/>
    <property type="evidence" value="ECO:0007669"/>
    <property type="project" value="UniProtKB-KW"/>
</dbReference>
<evidence type="ECO:0000313" key="2">
    <source>
        <dbReference type="EMBL" id="EAQ98624.2"/>
    </source>
</evidence>
<proteinExistence type="predicted"/>
<dbReference type="Proteomes" id="UP000019205">
    <property type="component" value="Chromosome"/>
</dbReference>
<dbReference type="InterPro" id="IPR029063">
    <property type="entry name" value="SAM-dependent_MTases_sf"/>
</dbReference>
<name>A4A6H7_9GAMM</name>
<evidence type="ECO:0000259" key="1">
    <source>
        <dbReference type="Pfam" id="PF08241"/>
    </source>
</evidence>
<dbReference type="SUPFAM" id="SSF53335">
    <property type="entry name" value="S-adenosyl-L-methionine-dependent methyltransferases"/>
    <property type="match status" value="1"/>
</dbReference>
<dbReference type="AlphaFoldDB" id="A4A6H7"/>
<accession>A4A6H7</accession>
<dbReference type="OrthoDB" id="9760689at2"/>
<reference evidence="2 3" key="1">
    <citation type="journal article" date="2007" name="Proc. Natl. Acad. Sci. U.S.A.">
        <title>Characterization of a marine gammaproteobacterium capable of aerobic anoxygenic photosynthesis.</title>
        <authorList>
            <person name="Fuchs B.M."/>
            <person name="Spring S."/>
            <person name="Teeling H."/>
            <person name="Quast C."/>
            <person name="Wulf J."/>
            <person name="Schattenhofer M."/>
            <person name="Yan S."/>
            <person name="Ferriera S."/>
            <person name="Johnson J."/>
            <person name="Glockner F.O."/>
            <person name="Amann R."/>
        </authorList>
    </citation>
    <scope>NUCLEOTIDE SEQUENCE [LARGE SCALE GENOMIC DNA]</scope>
    <source>
        <strain evidence="2">KT71</strain>
    </source>
</reference>
<dbReference type="EMBL" id="AAOA02000002">
    <property type="protein sequence ID" value="EAQ98624.2"/>
    <property type="molecule type" value="Genomic_DNA"/>
</dbReference>
<reference evidence="2 3" key="2">
    <citation type="journal article" date="2009" name="PLoS ONE">
        <title>The photosynthetic apparatus and its regulation in the aerobic gammaproteobacterium Congregibacter litoralis gen. nov., sp. nov.</title>
        <authorList>
            <person name="Spring S."/>
            <person name="Lunsdorf H."/>
            <person name="Fuchs B.M."/>
            <person name="Tindall B.J."/>
        </authorList>
    </citation>
    <scope>NUCLEOTIDE SEQUENCE [LARGE SCALE GENOMIC DNA]</scope>
    <source>
        <strain evidence="2">KT71</strain>
    </source>
</reference>
<dbReference type="Gene3D" id="3.40.50.150">
    <property type="entry name" value="Vaccinia Virus protein VP39"/>
    <property type="match status" value="1"/>
</dbReference>
<evidence type="ECO:0000313" key="3">
    <source>
        <dbReference type="Proteomes" id="UP000019205"/>
    </source>
</evidence>